<dbReference type="Proteomes" id="UP000324222">
    <property type="component" value="Unassembled WGS sequence"/>
</dbReference>
<reference evidence="2 3" key="1">
    <citation type="submission" date="2019-05" db="EMBL/GenBank/DDBJ databases">
        <title>Another draft genome of Portunus trituberculatus and its Hox gene families provides insights of decapod evolution.</title>
        <authorList>
            <person name="Jeong J.-H."/>
            <person name="Song I."/>
            <person name="Kim S."/>
            <person name="Choi T."/>
            <person name="Kim D."/>
            <person name="Ryu S."/>
            <person name="Kim W."/>
        </authorList>
    </citation>
    <scope>NUCLEOTIDE SEQUENCE [LARGE SCALE GENOMIC DNA]</scope>
    <source>
        <tissue evidence="2">Muscle</tissue>
    </source>
</reference>
<keyword evidence="3" id="KW-1185">Reference proteome</keyword>
<protein>
    <submittedName>
        <fullName evidence="2">Uncharacterized protein</fullName>
    </submittedName>
</protein>
<feature type="region of interest" description="Disordered" evidence="1">
    <location>
        <begin position="1"/>
        <end position="43"/>
    </location>
</feature>
<dbReference type="EMBL" id="VSRR010005748">
    <property type="protein sequence ID" value="MPC43249.1"/>
    <property type="molecule type" value="Genomic_DNA"/>
</dbReference>
<comment type="caution">
    <text evidence="2">The sequence shown here is derived from an EMBL/GenBank/DDBJ whole genome shotgun (WGS) entry which is preliminary data.</text>
</comment>
<proteinExistence type="predicted"/>
<feature type="region of interest" description="Disordered" evidence="1">
    <location>
        <begin position="82"/>
        <end position="112"/>
    </location>
</feature>
<feature type="compositionally biased region" description="Polar residues" evidence="1">
    <location>
        <begin position="103"/>
        <end position="112"/>
    </location>
</feature>
<feature type="compositionally biased region" description="Pro residues" evidence="1">
    <location>
        <begin position="14"/>
        <end position="37"/>
    </location>
</feature>
<name>A0A5B7FDA2_PORTR</name>
<organism evidence="2 3">
    <name type="scientific">Portunus trituberculatus</name>
    <name type="common">Swimming crab</name>
    <name type="synonym">Neptunus trituberculatus</name>
    <dbReference type="NCBI Taxonomy" id="210409"/>
    <lineage>
        <taxon>Eukaryota</taxon>
        <taxon>Metazoa</taxon>
        <taxon>Ecdysozoa</taxon>
        <taxon>Arthropoda</taxon>
        <taxon>Crustacea</taxon>
        <taxon>Multicrustacea</taxon>
        <taxon>Malacostraca</taxon>
        <taxon>Eumalacostraca</taxon>
        <taxon>Eucarida</taxon>
        <taxon>Decapoda</taxon>
        <taxon>Pleocyemata</taxon>
        <taxon>Brachyura</taxon>
        <taxon>Eubrachyura</taxon>
        <taxon>Portunoidea</taxon>
        <taxon>Portunidae</taxon>
        <taxon>Portuninae</taxon>
        <taxon>Portunus</taxon>
    </lineage>
</organism>
<dbReference type="OrthoDB" id="10029564at2759"/>
<accession>A0A5B7FDA2</accession>
<dbReference type="AlphaFoldDB" id="A0A5B7FDA2"/>
<gene>
    <name evidence="2" type="ORF">E2C01_036891</name>
</gene>
<evidence type="ECO:0000313" key="3">
    <source>
        <dbReference type="Proteomes" id="UP000324222"/>
    </source>
</evidence>
<evidence type="ECO:0000256" key="1">
    <source>
        <dbReference type="SAM" id="MobiDB-lite"/>
    </source>
</evidence>
<sequence length="112" mass="12127">MYLINRVNNKRIKTPPPSPPPPPPPPPPPRTTQPPPTTTSINNGVNSLQLLKSAEEVTLTVATTSQLPAPVVVAQTYSWVTADGRATSPPPEYNPRLHHHQVSTDGSQEIRS</sequence>
<evidence type="ECO:0000313" key="2">
    <source>
        <dbReference type="EMBL" id="MPC43249.1"/>
    </source>
</evidence>